<dbReference type="Pfam" id="PF03704">
    <property type="entry name" value="BTAD"/>
    <property type="match status" value="1"/>
</dbReference>
<dbReference type="Pfam" id="PF00931">
    <property type="entry name" value="NB-ARC"/>
    <property type="match status" value="1"/>
</dbReference>
<evidence type="ECO:0000313" key="6">
    <source>
        <dbReference type="EMBL" id="MFD0683454.1"/>
    </source>
</evidence>
<feature type="region of interest" description="Disordered" evidence="4">
    <location>
        <begin position="481"/>
        <end position="510"/>
    </location>
</feature>
<dbReference type="InterPro" id="IPR011990">
    <property type="entry name" value="TPR-like_helical_dom_sf"/>
</dbReference>
<dbReference type="SUPFAM" id="SSF48452">
    <property type="entry name" value="TPR-like"/>
    <property type="match status" value="3"/>
</dbReference>
<dbReference type="InterPro" id="IPR002182">
    <property type="entry name" value="NB-ARC"/>
</dbReference>
<comment type="similarity">
    <text evidence="1">Belongs to the AfsR/DnrI/RedD regulatory family.</text>
</comment>
<dbReference type="Pfam" id="PF13424">
    <property type="entry name" value="TPR_12"/>
    <property type="match status" value="2"/>
</dbReference>
<name>A0ABW2XAH2_9ACTN</name>
<evidence type="ECO:0000256" key="2">
    <source>
        <dbReference type="ARBA" id="ARBA00023125"/>
    </source>
</evidence>
<evidence type="ECO:0000256" key="4">
    <source>
        <dbReference type="SAM" id="MobiDB-lite"/>
    </source>
</evidence>
<feature type="region of interest" description="Disordered" evidence="4">
    <location>
        <begin position="254"/>
        <end position="277"/>
    </location>
</feature>
<dbReference type="Proteomes" id="UP001597063">
    <property type="component" value="Unassembled WGS sequence"/>
</dbReference>
<dbReference type="InterPro" id="IPR019734">
    <property type="entry name" value="TPR_rpt"/>
</dbReference>
<proteinExistence type="inferred from homology"/>
<dbReference type="EMBL" id="JBHTGP010000003">
    <property type="protein sequence ID" value="MFD0683454.1"/>
    <property type="molecule type" value="Genomic_DNA"/>
</dbReference>
<evidence type="ECO:0000256" key="1">
    <source>
        <dbReference type="ARBA" id="ARBA00005820"/>
    </source>
</evidence>
<dbReference type="RefSeq" id="WP_131758913.1">
    <property type="nucleotide sequence ID" value="NZ_CAACUY010000063.1"/>
</dbReference>
<dbReference type="Gene3D" id="3.40.50.300">
    <property type="entry name" value="P-loop containing nucleotide triphosphate hydrolases"/>
    <property type="match status" value="1"/>
</dbReference>
<dbReference type="PROSITE" id="PS51755">
    <property type="entry name" value="OMPR_PHOB"/>
    <property type="match status" value="1"/>
</dbReference>
<reference evidence="7" key="1">
    <citation type="journal article" date="2019" name="Int. J. Syst. Evol. Microbiol.">
        <title>The Global Catalogue of Microorganisms (GCM) 10K type strain sequencing project: providing services to taxonomists for standard genome sequencing and annotation.</title>
        <authorList>
            <consortium name="The Broad Institute Genomics Platform"/>
            <consortium name="The Broad Institute Genome Sequencing Center for Infectious Disease"/>
            <person name="Wu L."/>
            <person name="Ma J."/>
        </authorList>
    </citation>
    <scope>NUCLEOTIDE SEQUENCE [LARGE SCALE GENOMIC DNA]</scope>
    <source>
        <strain evidence="7">JCM 9371</strain>
    </source>
</reference>
<gene>
    <name evidence="6" type="ORF">ACFQZM_03000</name>
</gene>
<dbReference type="InterPro" id="IPR005158">
    <property type="entry name" value="BTAD"/>
</dbReference>
<feature type="DNA-binding region" description="OmpR/PhoB-type" evidence="3">
    <location>
        <begin position="1"/>
        <end position="99"/>
    </location>
</feature>
<accession>A0ABW2XAH2</accession>
<dbReference type="Gene3D" id="1.10.10.10">
    <property type="entry name" value="Winged helix-like DNA-binding domain superfamily/Winged helix DNA-binding domain"/>
    <property type="match status" value="1"/>
</dbReference>
<dbReference type="PRINTS" id="PR00364">
    <property type="entry name" value="DISEASERSIST"/>
</dbReference>
<evidence type="ECO:0000256" key="3">
    <source>
        <dbReference type="PROSITE-ProRule" id="PRU01091"/>
    </source>
</evidence>
<dbReference type="InterPro" id="IPR016032">
    <property type="entry name" value="Sig_transdc_resp-reg_C-effctor"/>
</dbReference>
<dbReference type="SMART" id="SM00862">
    <property type="entry name" value="Trans_reg_C"/>
    <property type="match status" value="1"/>
</dbReference>
<evidence type="ECO:0000313" key="7">
    <source>
        <dbReference type="Proteomes" id="UP001597063"/>
    </source>
</evidence>
<sequence>MEEIRLLGAVELTADGVTRKFGSPKERCLLAILAIECDSVVSAETLARRLWGEHRPSHARATLTSYVTRLRRSFRGRTSRKPAIPCPIESGHGGYRLALPPESVDLHCFRRLRRQARSISESGDDEHALALLLEAEGLWRGEPLAGLPGGWIQGLRTSLEEERHGAQLERIDLQLRLGRHEEVIAELQRMATAHPMDERVTAQLMTALYRHDRAADALEVYRHAVRTLASEQGSDPGPRLSDLHERMLRRDPDLGVTPRHLRCTGMSQPRSLPEETDGFTGRVRELEFLTTPAGADVPQSAVDVVTGMGGIGKSALVLRAAHMLADRFPDAALHVRLCGHDEVRPPLSAGAVLSELLRTLSVSPDRVPVPLAERTELWRREMAGRRAIVILDDAIGLDQVRPVIAGIPTCRVLVTSRRQLAGLSGARYLRLEVLPPEQARQLVVRVAGEDLGADVVDDVVHRCGGLPLALRLAAARATRATRTGLSDQRGELPRTRLSSQAGPEDDGDLDDSVARAAFDRSYRDLTEAQRCLFRRLGWSPCPDITAEVAAALVARPADEVLAEFDVLVDHHLLYEQAAGHVRMHDIVRGFARARALDEDSRAERRRSLSRLVHHYLRCADRADHMLYPYRRRRVLSEGRVTTPAALADDRVRRSVRLRARPTDAVAWLEREWRNCLAVAEHAIEHEKKESGGLLIHILAQFLETQGHREDAGRAQEAAVRAARETRNPEALAQALFELSFTRFRTGDHVMALNHATEALPIFRSLGDMRAEAETLDRIGIILWTTACYREALAHHQEAQDLYRKADDLHGEANSLGYAAIALWHLGRYGDALQHLLFSLDMCHRLGDRRREAMVLNNIGDVQRQRGFHRDAIHYYELSSAIFKEIGGVQHEAILNNNIGGVCQYKGDYPRALRFFREAITVFREIGDRRNIADTLNSIGATYLLMGHSVEALVHHEQAEEAARNVGDPYQLAQALRGMADAHQACCRYSVALDYYRKALAISLDISVPYQQAKAYEGIAAAIYHLEGEQAARIHLRQALEIFEELGVPEAESIAIRLHTLSEVAS</sequence>
<dbReference type="InterPro" id="IPR036388">
    <property type="entry name" value="WH-like_DNA-bd_sf"/>
</dbReference>
<dbReference type="InterPro" id="IPR001867">
    <property type="entry name" value="OmpR/PhoB-type_DNA-bd"/>
</dbReference>
<dbReference type="InterPro" id="IPR027417">
    <property type="entry name" value="P-loop_NTPase"/>
</dbReference>
<dbReference type="CDD" id="cd15831">
    <property type="entry name" value="BTAD"/>
    <property type="match status" value="1"/>
</dbReference>
<dbReference type="PANTHER" id="PTHR10098">
    <property type="entry name" value="RAPSYN-RELATED"/>
    <property type="match status" value="1"/>
</dbReference>
<comment type="caution">
    <text evidence="6">The sequence shown here is derived from an EMBL/GenBank/DDBJ whole genome shotgun (WGS) entry which is preliminary data.</text>
</comment>
<dbReference type="PANTHER" id="PTHR10098:SF106">
    <property type="entry name" value="TETRATRICOPEPTIDE REPEAT PROTEIN 28-LIKE PROTEIN"/>
    <property type="match status" value="1"/>
</dbReference>
<organism evidence="6 7">
    <name type="scientific">Actinomadura fibrosa</name>
    <dbReference type="NCBI Taxonomy" id="111802"/>
    <lineage>
        <taxon>Bacteria</taxon>
        <taxon>Bacillati</taxon>
        <taxon>Actinomycetota</taxon>
        <taxon>Actinomycetes</taxon>
        <taxon>Streptosporangiales</taxon>
        <taxon>Thermomonosporaceae</taxon>
        <taxon>Actinomadura</taxon>
    </lineage>
</organism>
<keyword evidence="2 3" id="KW-0238">DNA-binding</keyword>
<dbReference type="SUPFAM" id="SSF46894">
    <property type="entry name" value="C-terminal effector domain of the bipartite response regulators"/>
    <property type="match status" value="1"/>
</dbReference>
<dbReference type="Gene3D" id="1.25.40.10">
    <property type="entry name" value="Tetratricopeptide repeat domain"/>
    <property type="match status" value="3"/>
</dbReference>
<dbReference type="Pfam" id="PF00486">
    <property type="entry name" value="Trans_reg_C"/>
    <property type="match status" value="1"/>
</dbReference>
<keyword evidence="7" id="KW-1185">Reference proteome</keyword>
<dbReference type="SMART" id="SM01043">
    <property type="entry name" value="BTAD"/>
    <property type="match status" value="1"/>
</dbReference>
<protein>
    <submittedName>
        <fullName evidence="6">Tetratricopeptide repeat protein</fullName>
    </submittedName>
</protein>
<feature type="domain" description="OmpR/PhoB-type" evidence="5">
    <location>
        <begin position="1"/>
        <end position="99"/>
    </location>
</feature>
<dbReference type="SUPFAM" id="SSF52540">
    <property type="entry name" value="P-loop containing nucleoside triphosphate hydrolases"/>
    <property type="match status" value="1"/>
</dbReference>
<evidence type="ECO:0000259" key="5">
    <source>
        <dbReference type="PROSITE" id="PS51755"/>
    </source>
</evidence>
<dbReference type="SMART" id="SM00028">
    <property type="entry name" value="TPR"/>
    <property type="match status" value="8"/>
</dbReference>